<keyword evidence="1 2" id="KW-0175">Coiled coil</keyword>
<organism evidence="4 5">
    <name type="scientific">Cardamine amara subsp. amara</name>
    <dbReference type="NCBI Taxonomy" id="228776"/>
    <lineage>
        <taxon>Eukaryota</taxon>
        <taxon>Viridiplantae</taxon>
        <taxon>Streptophyta</taxon>
        <taxon>Embryophyta</taxon>
        <taxon>Tracheophyta</taxon>
        <taxon>Spermatophyta</taxon>
        <taxon>Magnoliopsida</taxon>
        <taxon>eudicotyledons</taxon>
        <taxon>Gunneridae</taxon>
        <taxon>Pentapetalae</taxon>
        <taxon>rosids</taxon>
        <taxon>malvids</taxon>
        <taxon>Brassicales</taxon>
        <taxon>Brassicaceae</taxon>
        <taxon>Cardamineae</taxon>
        <taxon>Cardamine</taxon>
    </lineage>
</organism>
<dbReference type="PANTHER" id="PTHR46236">
    <property type="entry name" value="TRAF-LIKE SUPERFAMILY PROTEIN"/>
    <property type="match status" value="1"/>
</dbReference>
<accession>A0ABD0ZV26</accession>
<dbReference type="InterPro" id="IPR050804">
    <property type="entry name" value="MCC"/>
</dbReference>
<dbReference type="PANTHER" id="PTHR46236:SF12">
    <property type="entry name" value="MATH DOMAIN-CONTAINING PROTEIN"/>
    <property type="match status" value="1"/>
</dbReference>
<dbReference type="EMBL" id="JBANAX010000665">
    <property type="protein sequence ID" value="KAL1198454.1"/>
    <property type="molecule type" value="Genomic_DNA"/>
</dbReference>
<evidence type="ECO:0000256" key="1">
    <source>
        <dbReference type="ARBA" id="ARBA00023054"/>
    </source>
</evidence>
<dbReference type="AlphaFoldDB" id="A0ABD0ZV26"/>
<evidence type="ECO:0000256" key="2">
    <source>
        <dbReference type="SAM" id="Coils"/>
    </source>
</evidence>
<dbReference type="SUPFAM" id="SSF49599">
    <property type="entry name" value="TRAF domain-like"/>
    <property type="match status" value="1"/>
</dbReference>
<dbReference type="Proteomes" id="UP001558713">
    <property type="component" value="Unassembled WGS sequence"/>
</dbReference>
<evidence type="ECO:0000313" key="5">
    <source>
        <dbReference type="Proteomes" id="UP001558713"/>
    </source>
</evidence>
<protein>
    <submittedName>
        <fullName evidence="4">MATH domain and coiled-coil domain-containing protein</fullName>
    </submittedName>
</protein>
<dbReference type="SMART" id="SM00061">
    <property type="entry name" value="MATH"/>
    <property type="match status" value="1"/>
</dbReference>
<reference evidence="4 5" key="1">
    <citation type="submission" date="2024-04" db="EMBL/GenBank/DDBJ databases">
        <title>Genome assembly C_amara_ONT_v2.</title>
        <authorList>
            <person name="Yant L."/>
            <person name="Moore C."/>
            <person name="Slenker M."/>
        </authorList>
    </citation>
    <scope>NUCLEOTIDE SEQUENCE [LARGE SCALE GENOMIC DNA]</scope>
    <source>
        <tissue evidence="4">Leaf</tissue>
    </source>
</reference>
<dbReference type="InterPro" id="IPR002083">
    <property type="entry name" value="MATH/TRAF_dom"/>
</dbReference>
<dbReference type="CDD" id="cd00121">
    <property type="entry name" value="MATH"/>
    <property type="match status" value="1"/>
</dbReference>
<dbReference type="PROSITE" id="PS50144">
    <property type="entry name" value="MATH"/>
    <property type="match status" value="1"/>
</dbReference>
<feature type="coiled-coil region" evidence="2">
    <location>
        <begin position="192"/>
        <end position="255"/>
    </location>
</feature>
<proteinExistence type="predicted"/>
<dbReference type="Pfam" id="PF22486">
    <property type="entry name" value="MATH_2"/>
    <property type="match status" value="1"/>
</dbReference>
<evidence type="ECO:0000313" key="4">
    <source>
        <dbReference type="EMBL" id="KAL1198454.1"/>
    </source>
</evidence>
<dbReference type="PROSITE" id="PS51257">
    <property type="entry name" value="PROKAR_LIPOPROTEIN"/>
    <property type="match status" value="1"/>
</dbReference>
<evidence type="ECO:0000259" key="3">
    <source>
        <dbReference type="PROSITE" id="PS50144"/>
    </source>
</evidence>
<feature type="domain" description="MATH" evidence="3">
    <location>
        <begin position="5"/>
        <end position="136"/>
    </location>
</feature>
<gene>
    <name evidence="4" type="ORF">V5N11_022635</name>
</gene>
<name>A0ABD0ZV26_CARAN</name>
<dbReference type="Gene3D" id="2.60.210.10">
    <property type="entry name" value="Apoptosis, Tumor Necrosis Factor Receptor Associated Protein 2, Chain A"/>
    <property type="match status" value="1"/>
</dbReference>
<sequence length="326" mass="38067">MWNQKPGFRFEIDNFSEKKDAIVSYPFVSGGCEWFLYVYPKGEYSKKLKREYLCDDHLSLFIHANSSLLQPGWKRSVNFYFSVLNQSNKELYRTPFALTELSGKRTSWGFRKTFPFSKIQEKGFLEEDRLIIEVYINVSEAFDGESGDVSEKKEAYINGFRVFASQVTSVRKIFAEHPDIATYVKPKNQVVRTEYMNVLLELEERLNKLEKMESNLKLDSLKRKLDEVDSERKKAKANESRVQKLEERVKNIELMESGFMMDSLKSKLDDVSLEKKKSYYADGSRVQELEESVKDLKKMVSDLKNKLDKEEAKSSDDEFLLVNEVA</sequence>
<dbReference type="InterPro" id="IPR008974">
    <property type="entry name" value="TRAF-like"/>
</dbReference>
<comment type="caution">
    <text evidence="4">The sequence shown here is derived from an EMBL/GenBank/DDBJ whole genome shotgun (WGS) entry which is preliminary data.</text>
</comment>
<keyword evidence="5" id="KW-1185">Reference proteome</keyword>
<feature type="coiled-coil region" evidence="2">
    <location>
        <begin position="286"/>
        <end position="313"/>
    </location>
</feature>